<evidence type="ECO:0000313" key="2">
    <source>
        <dbReference type="EMBL" id="CAB4748522.1"/>
    </source>
</evidence>
<dbReference type="Gene3D" id="3.40.190.10">
    <property type="entry name" value="Periplasmic binding protein-like II"/>
    <property type="match status" value="1"/>
</dbReference>
<dbReference type="AlphaFoldDB" id="A0A6J6GF52"/>
<protein>
    <submittedName>
        <fullName evidence="1">Unannotated protein</fullName>
    </submittedName>
</protein>
<evidence type="ECO:0000313" key="1">
    <source>
        <dbReference type="EMBL" id="CAB4599837.1"/>
    </source>
</evidence>
<dbReference type="InterPro" id="IPR006059">
    <property type="entry name" value="SBP"/>
</dbReference>
<dbReference type="SUPFAM" id="SSF53850">
    <property type="entry name" value="Periplasmic binding protein-like II"/>
    <property type="match status" value="1"/>
</dbReference>
<dbReference type="Pfam" id="PF01547">
    <property type="entry name" value="SBP_bac_1"/>
    <property type="match status" value="1"/>
</dbReference>
<sequence>MKRIITRRVGVLAAIGLATSLAVTAVPAQAADVTLKLVMASYTDDMSPYYIDLIKRFEAVNPGIKVDLDVVAWPEIGTKVKTLIASGQSPDIVNNDEFSAEAAAGLLYKATEIVSAATLADIIPAFMKNSEYNGVAMAVPDLASARAFFYNKDILKGAGVKKAPTTWAELLDASKKIKKKYPTVYPVGLPLGPEEAMAELTVWGGGNGGRLYNAKTNKYTIDSPQYLGALNFLKSLVDQKLTQPNPGTCNRTDCAWTLFAKGKIAMVNGGVFLPDWLSKNGGSAINWGAGAFPHAPGKTDITLGVQDYFKGYKANGRSAEIKKFLDFLFIAENYAGFLKAAGGFIPATKSAGAIAEKDKIIGPYIALLPKAIFYPGTVGSWSICKTAIIAPMATAVKNPAKTLKDIQKKCDAANA</sequence>
<dbReference type="PANTHER" id="PTHR43649:SF30">
    <property type="entry name" value="ABC TRANSPORTER SUBSTRATE-BINDING PROTEIN"/>
    <property type="match status" value="1"/>
</dbReference>
<name>A0A6J6GF52_9ZZZZ</name>
<dbReference type="EMBL" id="CAEZZB010000082">
    <property type="protein sequence ID" value="CAB4748522.1"/>
    <property type="molecule type" value="Genomic_DNA"/>
</dbReference>
<accession>A0A6J6GF52</accession>
<dbReference type="PANTHER" id="PTHR43649">
    <property type="entry name" value="ARABINOSE-BINDING PROTEIN-RELATED"/>
    <property type="match status" value="1"/>
</dbReference>
<gene>
    <name evidence="1" type="ORF">UFOPK1795_01106</name>
    <name evidence="2" type="ORF">UFOPK2816_00713</name>
</gene>
<organism evidence="1">
    <name type="scientific">freshwater metagenome</name>
    <dbReference type="NCBI Taxonomy" id="449393"/>
    <lineage>
        <taxon>unclassified sequences</taxon>
        <taxon>metagenomes</taxon>
        <taxon>ecological metagenomes</taxon>
    </lineage>
</organism>
<reference evidence="1" key="1">
    <citation type="submission" date="2020-05" db="EMBL/GenBank/DDBJ databases">
        <authorList>
            <person name="Chiriac C."/>
            <person name="Salcher M."/>
            <person name="Ghai R."/>
            <person name="Kavagutti S V."/>
        </authorList>
    </citation>
    <scope>NUCLEOTIDE SEQUENCE</scope>
</reference>
<dbReference type="InterPro" id="IPR050490">
    <property type="entry name" value="Bact_solute-bd_prot1"/>
</dbReference>
<dbReference type="EMBL" id="CAEZUG010000077">
    <property type="protein sequence ID" value="CAB4599837.1"/>
    <property type="molecule type" value="Genomic_DNA"/>
</dbReference>
<proteinExistence type="predicted"/>